<gene>
    <name evidence="1" type="ORF">FB45DRAFT_26978</name>
</gene>
<comment type="caution">
    <text evidence="1">The sequence shown here is derived from an EMBL/GenBank/DDBJ whole genome shotgun (WGS) entry which is preliminary data.</text>
</comment>
<reference evidence="1" key="1">
    <citation type="submission" date="2023-03" db="EMBL/GenBank/DDBJ databases">
        <title>Massive genome expansion in bonnet fungi (Mycena s.s.) driven by repeated elements and novel gene families across ecological guilds.</title>
        <authorList>
            <consortium name="Lawrence Berkeley National Laboratory"/>
            <person name="Harder C.B."/>
            <person name="Miyauchi S."/>
            <person name="Viragh M."/>
            <person name="Kuo A."/>
            <person name="Thoen E."/>
            <person name="Andreopoulos B."/>
            <person name="Lu D."/>
            <person name="Skrede I."/>
            <person name="Drula E."/>
            <person name="Henrissat B."/>
            <person name="Morin E."/>
            <person name="Kohler A."/>
            <person name="Barry K."/>
            <person name="LaButti K."/>
            <person name="Morin E."/>
            <person name="Salamov A."/>
            <person name="Lipzen A."/>
            <person name="Mereny Z."/>
            <person name="Hegedus B."/>
            <person name="Baldrian P."/>
            <person name="Stursova M."/>
            <person name="Weitz H."/>
            <person name="Taylor A."/>
            <person name="Grigoriev I.V."/>
            <person name="Nagy L.G."/>
            <person name="Martin F."/>
            <person name="Kauserud H."/>
        </authorList>
    </citation>
    <scope>NUCLEOTIDE SEQUENCE</scope>
    <source>
        <strain evidence="1">9284</strain>
    </source>
</reference>
<accession>A0AAD7CK54</accession>
<proteinExistence type="predicted"/>
<name>A0AAD7CK54_9AGAR</name>
<keyword evidence="2" id="KW-1185">Reference proteome</keyword>
<evidence type="ECO:0000313" key="1">
    <source>
        <dbReference type="EMBL" id="KAJ7650860.1"/>
    </source>
</evidence>
<organism evidence="1 2">
    <name type="scientific">Roridomyces roridus</name>
    <dbReference type="NCBI Taxonomy" id="1738132"/>
    <lineage>
        <taxon>Eukaryota</taxon>
        <taxon>Fungi</taxon>
        <taxon>Dikarya</taxon>
        <taxon>Basidiomycota</taxon>
        <taxon>Agaricomycotina</taxon>
        <taxon>Agaricomycetes</taxon>
        <taxon>Agaricomycetidae</taxon>
        <taxon>Agaricales</taxon>
        <taxon>Marasmiineae</taxon>
        <taxon>Mycenaceae</taxon>
        <taxon>Roridomyces</taxon>
    </lineage>
</organism>
<evidence type="ECO:0000313" key="2">
    <source>
        <dbReference type="Proteomes" id="UP001221142"/>
    </source>
</evidence>
<protein>
    <submittedName>
        <fullName evidence="1">Uncharacterized protein</fullName>
    </submittedName>
</protein>
<dbReference type="EMBL" id="JARKIF010000001">
    <property type="protein sequence ID" value="KAJ7650860.1"/>
    <property type="molecule type" value="Genomic_DNA"/>
</dbReference>
<dbReference type="AlphaFoldDB" id="A0AAD7CK54"/>
<dbReference type="Proteomes" id="UP001221142">
    <property type="component" value="Unassembled WGS sequence"/>
</dbReference>
<sequence length="338" mass="38971">MGQYWMVVNLDKCETLGGWGKLGEWLIQAPDTLLFTLAAKDPPKLPDCDSLIRAVEPGAVCEHPLSRSLGKTFRVPQRIDQSCRLLKMPKELIVEIFSLCDDTLQVIYLGLTCQDLWEIARHQLYRRIATAAAELSWAGDRVICIGDYLDMDDLPENLLTADEKEEFQEYESLYEYPWSKARVVGQREPLEIMEELGVHKFPMDFLYDMDYSVFRSLVDWSFELPWIGTTTVLRNLSRRQFVRGAALEEWKETTDINDTGRITVNEIVLSRICCSSDPSVSMAYEGDLHRGVWAGDRFDFVPCEWVDELKEDEGWTDVSDEVLKEIGEIWLSEFGRSR</sequence>